<dbReference type="Proteomes" id="UP000053621">
    <property type="component" value="Unassembled WGS sequence"/>
</dbReference>
<evidence type="ECO:0000256" key="1">
    <source>
        <dbReference type="SAM" id="MobiDB-lite"/>
    </source>
</evidence>
<accession>A0A2P4NU51</accession>
<evidence type="ECO:0000313" key="2">
    <source>
        <dbReference type="EMBL" id="POG56684.1"/>
    </source>
</evidence>
<comment type="caution">
    <text evidence="2">The sequence shown here is derived from an EMBL/GenBank/DDBJ whole genome shotgun (WGS) entry which is preliminary data.</text>
</comment>
<dbReference type="EMBL" id="LOPW02000004">
    <property type="protein sequence ID" value="POG56684.1"/>
    <property type="molecule type" value="Genomic_DNA"/>
</dbReference>
<evidence type="ECO:0000313" key="3">
    <source>
        <dbReference type="Proteomes" id="UP000053621"/>
    </source>
</evidence>
<feature type="region of interest" description="Disordered" evidence="1">
    <location>
        <begin position="1"/>
        <end position="36"/>
    </location>
</feature>
<protein>
    <submittedName>
        <fullName evidence="2">Uncharacterized protein</fullName>
    </submittedName>
</protein>
<dbReference type="AlphaFoldDB" id="A0A2P4NU51"/>
<name>A0A2P4NU51_9EURY</name>
<organism evidence="2 3">
    <name type="scientific">Haloferax marisrubri</name>
    <dbReference type="NCBI Taxonomy" id="1544719"/>
    <lineage>
        <taxon>Archaea</taxon>
        <taxon>Methanobacteriati</taxon>
        <taxon>Methanobacteriota</taxon>
        <taxon>Stenosarchaea group</taxon>
        <taxon>Halobacteria</taxon>
        <taxon>Halobacteriales</taxon>
        <taxon>Haloferacaceae</taxon>
        <taxon>Haloferax</taxon>
    </lineage>
</organism>
<gene>
    <name evidence="2" type="ORF">AUR65_002325</name>
</gene>
<keyword evidence="3" id="KW-1185">Reference proteome</keyword>
<sequence length="62" mass="6236">MIGSEWGSEGELTVTAQGSDSDSDLPADENPSVSGSGWSVVMDKRVWAAAVVVGLALVLGGS</sequence>
<reference evidence="2" key="1">
    <citation type="submission" date="2017-08" db="EMBL/GenBank/DDBJ databases">
        <title>Haloferax marisrubri sp. nov., isolated from the Discovery deep brine-seawater interface in the Red Sea.</title>
        <authorList>
            <person name="Zhang G."/>
            <person name="Stingl U."/>
        </authorList>
    </citation>
    <scope>NUCLEOTIDE SEQUENCE [LARGE SCALE GENOMIC DNA]</scope>
    <source>
        <strain evidence="2">SB3</strain>
    </source>
</reference>
<dbReference type="RefSeq" id="WP_058568203.1">
    <property type="nucleotide sequence ID" value="NZ_LOPW02000004.1"/>
</dbReference>
<proteinExistence type="predicted"/>